<dbReference type="NCBIfam" id="TIGR00020">
    <property type="entry name" value="prfB"/>
    <property type="match status" value="1"/>
</dbReference>
<dbReference type="GO" id="GO:0005737">
    <property type="term" value="C:cytoplasm"/>
    <property type="evidence" value="ECO:0007669"/>
    <property type="project" value="InterPro"/>
</dbReference>
<dbReference type="GO" id="GO:0016149">
    <property type="term" value="F:translation release factor activity, codon specific"/>
    <property type="evidence" value="ECO:0007669"/>
    <property type="project" value="InterPro"/>
</dbReference>
<dbReference type="FunFam" id="3.30.160.20:FF:000020">
    <property type="entry name" value="Peptide chain release factor 1"/>
    <property type="match status" value="1"/>
</dbReference>
<name>K3WM13_GLOUD</name>
<dbReference type="InterPro" id="IPR004374">
    <property type="entry name" value="PrfB"/>
</dbReference>
<feature type="domain" description="Prokaryotic-type class I peptide chain release factors" evidence="3">
    <location>
        <begin position="225"/>
        <end position="241"/>
    </location>
</feature>
<dbReference type="InterPro" id="IPR000352">
    <property type="entry name" value="Pep_chain_release_fac_I"/>
</dbReference>
<evidence type="ECO:0000259" key="3">
    <source>
        <dbReference type="PROSITE" id="PS00745"/>
    </source>
</evidence>
<evidence type="ECO:0000256" key="1">
    <source>
        <dbReference type="ARBA" id="ARBA00010835"/>
    </source>
</evidence>
<accession>K3WM13</accession>
<dbReference type="PANTHER" id="PTHR43116:SF3">
    <property type="entry name" value="CLASS I PEPTIDE CHAIN RELEASE FACTOR"/>
    <property type="match status" value="1"/>
</dbReference>
<dbReference type="HOGENOM" id="CLU_036856_6_0_1"/>
<dbReference type="Pfam" id="PF03462">
    <property type="entry name" value="PCRF"/>
    <property type="match status" value="1"/>
</dbReference>
<comment type="similarity">
    <text evidence="1">Belongs to the prokaryotic/mitochondrial release factor family.</text>
</comment>
<dbReference type="PROSITE" id="PS00745">
    <property type="entry name" value="RF_PROK_I"/>
    <property type="match status" value="1"/>
</dbReference>
<dbReference type="SUPFAM" id="SSF75620">
    <property type="entry name" value="Release factor"/>
    <property type="match status" value="1"/>
</dbReference>
<dbReference type="InParanoid" id="K3WM13"/>
<dbReference type="EnsemblProtists" id="PYU1_T006005">
    <property type="protein sequence ID" value="PYU1_T006005"/>
    <property type="gene ID" value="PYU1_G005993"/>
</dbReference>
<dbReference type="AlphaFoldDB" id="K3WM13"/>
<dbReference type="OMA" id="HRMVRNS"/>
<dbReference type="Proteomes" id="UP000019132">
    <property type="component" value="Unassembled WGS sequence"/>
</dbReference>
<dbReference type="PANTHER" id="PTHR43116">
    <property type="entry name" value="PEPTIDE CHAIN RELEASE FACTOR 2"/>
    <property type="match status" value="1"/>
</dbReference>
<dbReference type="STRING" id="431595.K3WM13"/>
<organism evidence="4 5">
    <name type="scientific">Globisporangium ultimum (strain ATCC 200006 / CBS 805.95 / DAOM BR144)</name>
    <name type="common">Pythium ultimum</name>
    <dbReference type="NCBI Taxonomy" id="431595"/>
    <lineage>
        <taxon>Eukaryota</taxon>
        <taxon>Sar</taxon>
        <taxon>Stramenopiles</taxon>
        <taxon>Oomycota</taxon>
        <taxon>Peronosporomycetes</taxon>
        <taxon>Pythiales</taxon>
        <taxon>Pythiaceae</taxon>
        <taxon>Globisporangium</taxon>
    </lineage>
</organism>
<evidence type="ECO:0000313" key="5">
    <source>
        <dbReference type="Proteomes" id="UP000019132"/>
    </source>
</evidence>
<reference evidence="4" key="3">
    <citation type="submission" date="2015-02" db="UniProtKB">
        <authorList>
            <consortium name="EnsemblProtists"/>
        </authorList>
    </citation>
    <scope>IDENTIFICATION</scope>
    <source>
        <strain evidence="4">DAOM BR144</strain>
    </source>
</reference>
<dbReference type="SMART" id="SM00937">
    <property type="entry name" value="PCRF"/>
    <property type="match status" value="1"/>
</dbReference>
<evidence type="ECO:0000256" key="2">
    <source>
        <dbReference type="ARBA" id="ARBA00022917"/>
    </source>
</evidence>
<reference evidence="5" key="1">
    <citation type="journal article" date="2010" name="Genome Biol.">
        <title>Genome sequence of the necrotrophic plant pathogen Pythium ultimum reveals original pathogenicity mechanisms and effector repertoire.</title>
        <authorList>
            <person name="Levesque C.A."/>
            <person name="Brouwer H."/>
            <person name="Cano L."/>
            <person name="Hamilton J.P."/>
            <person name="Holt C."/>
            <person name="Huitema E."/>
            <person name="Raffaele S."/>
            <person name="Robideau G.P."/>
            <person name="Thines M."/>
            <person name="Win J."/>
            <person name="Zerillo M.M."/>
            <person name="Beakes G.W."/>
            <person name="Boore J.L."/>
            <person name="Busam D."/>
            <person name="Dumas B."/>
            <person name="Ferriera S."/>
            <person name="Fuerstenberg S.I."/>
            <person name="Gachon C.M."/>
            <person name="Gaulin E."/>
            <person name="Govers F."/>
            <person name="Grenville-Briggs L."/>
            <person name="Horner N."/>
            <person name="Hostetler J."/>
            <person name="Jiang R.H."/>
            <person name="Johnson J."/>
            <person name="Krajaejun T."/>
            <person name="Lin H."/>
            <person name="Meijer H.J."/>
            <person name="Moore B."/>
            <person name="Morris P."/>
            <person name="Phuntmart V."/>
            <person name="Puiu D."/>
            <person name="Shetty J."/>
            <person name="Stajich J.E."/>
            <person name="Tripathy S."/>
            <person name="Wawra S."/>
            <person name="van West P."/>
            <person name="Whitty B.R."/>
            <person name="Coutinho P.M."/>
            <person name="Henrissat B."/>
            <person name="Martin F."/>
            <person name="Thomas P.D."/>
            <person name="Tyler B.M."/>
            <person name="De Vries R.P."/>
            <person name="Kamoun S."/>
            <person name="Yandell M."/>
            <person name="Tisserat N."/>
            <person name="Buell C.R."/>
        </authorList>
    </citation>
    <scope>NUCLEOTIDE SEQUENCE</scope>
    <source>
        <strain evidence="5">DAOM:BR144</strain>
    </source>
</reference>
<dbReference type="Gene3D" id="3.30.70.1660">
    <property type="match status" value="1"/>
</dbReference>
<dbReference type="VEuPathDB" id="FungiDB:PYU1_G005993"/>
<evidence type="ECO:0000313" key="4">
    <source>
        <dbReference type="EnsemblProtists" id="PYU1_T006005"/>
    </source>
</evidence>
<keyword evidence="5" id="KW-1185">Reference proteome</keyword>
<dbReference type="Gene3D" id="3.30.160.20">
    <property type="match status" value="1"/>
</dbReference>
<keyword evidence="2" id="KW-0648">Protein biosynthesis</keyword>
<sequence>MASHVKEALATLRQEASKPDLWDDSTRAASIVQQLGALEAREKRVNDLHARFLDHKALYVLANEEQDESMMQECMDAMADVLTDAKQLRVELILSNESDMSSCFVEIQAGAGGTDSCDWVAILARMYARWAERREYRVQYVDESPGDEAGFRSVILRVDGGYAYGWVKTEAGVHRLVRVSPFDSAARRHTSFAQVRVYPMAAMANSGSKHLIDIAMKDLRIDTFRSSGAGGQHVNTTDSAIRITHLPTGIVVQSQSDRSQHRNKAEAMEMLRAKLYQRELEKQVHVKQQFTQGLGDNAWGNQIRSYVLHPYKMVKDHRTNLSVTDPKLVLDGELDRFMEEMLIFQAGGAGDSDRSQDA</sequence>
<proteinExistence type="inferred from homology"/>
<dbReference type="InterPro" id="IPR005139">
    <property type="entry name" value="PCRF"/>
</dbReference>
<dbReference type="HAMAP" id="MF_00094">
    <property type="entry name" value="Rel_fac_2"/>
    <property type="match status" value="1"/>
</dbReference>
<dbReference type="Pfam" id="PF00472">
    <property type="entry name" value="RF-1"/>
    <property type="match status" value="1"/>
</dbReference>
<dbReference type="Gene3D" id="1.20.58.410">
    <property type="entry name" value="Release factor"/>
    <property type="match status" value="1"/>
</dbReference>
<dbReference type="FunCoup" id="K3WM13">
    <property type="interactions" value="8"/>
</dbReference>
<dbReference type="InterPro" id="IPR045853">
    <property type="entry name" value="Pep_chain_release_fac_I_sf"/>
</dbReference>
<dbReference type="EMBL" id="GL376625">
    <property type="status" value="NOT_ANNOTATED_CDS"/>
    <property type="molecule type" value="Genomic_DNA"/>
</dbReference>
<protein>
    <recommendedName>
        <fullName evidence="3">Prokaryotic-type class I peptide chain release factors domain-containing protein</fullName>
    </recommendedName>
</protein>
<reference evidence="5" key="2">
    <citation type="submission" date="2010-04" db="EMBL/GenBank/DDBJ databases">
        <authorList>
            <person name="Buell R."/>
            <person name="Hamilton J."/>
            <person name="Hostetler J."/>
        </authorList>
    </citation>
    <scope>NUCLEOTIDE SEQUENCE [LARGE SCALE GENOMIC DNA]</scope>
    <source>
        <strain evidence="5">DAOM:BR144</strain>
    </source>
</reference>
<dbReference type="eggNOG" id="KOG2726">
    <property type="taxonomic scope" value="Eukaryota"/>
</dbReference>